<accession>A0A6J5NN92</accession>
<dbReference type="EMBL" id="LR796673">
    <property type="protein sequence ID" value="CAB4159186.1"/>
    <property type="molecule type" value="Genomic_DNA"/>
</dbReference>
<protein>
    <submittedName>
        <fullName evidence="1">Uncharacterized protein</fullName>
    </submittedName>
</protein>
<name>A0A6J5NN92_9CAUD</name>
<evidence type="ECO:0000313" key="1">
    <source>
        <dbReference type="EMBL" id="CAB4159186.1"/>
    </source>
</evidence>
<gene>
    <name evidence="1" type="ORF">UFOVP703_68</name>
</gene>
<sequence length="102" mass="11381">MAEQQSSGMQTLEQMAADRYQVVRGAFWWRVKVGDGQQTVGRCHTKEEAERLAAALRTAFLDGAFVVAQQVAEEQRLRDAIKGLGQLVREQSRSRITPAPHA</sequence>
<reference evidence="1" key="1">
    <citation type="submission" date="2020-04" db="EMBL/GenBank/DDBJ databases">
        <authorList>
            <person name="Chiriac C."/>
            <person name="Salcher M."/>
            <person name="Ghai R."/>
            <person name="Kavagutti S V."/>
        </authorList>
    </citation>
    <scope>NUCLEOTIDE SEQUENCE</scope>
</reference>
<proteinExistence type="predicted"/>
<organism evidence="1">
    <name type="scientific">uncultured Caudovirales phage</name>
    <dbReference type="NCBI Taxonomy" id="2100421"/>
    <lineage>
        <taxon>Viruses</taxon>
        <taxon>Duplodnaviria</taxon>
        <taxon>Heunggongvirae</taxon>
        <taxon>Uroviricota</taxon>
        <taxon>Caudoviricetes</taxon>
        <taxon>Peduoviridae</taxon>
        <taxon>Maltschvirus</taxon>
        <taxon>Maltschvirus maltsch</taxon>
    </lineage>
</organism>